<dbReference type="Proteomes" id="UP001156905">
    <property type="component" value="Unassembled WGS sequence"/>
</dbReference>
<protein>
    <submittedName>
        <fullName evidence="2">Uncharacterized protein</fullName>
    </submittedName>
</protein>
<feature type="compositionally biased region" description="Basic residues" evidence="1">
    <location>
        <begin position="231"/>
        <end position="246"/>
    </location>
</feature>
<feature type="region of interest" description="Disordered" evidence="1">
    <location>
        <begin position="92"/>
        <end position="131"/>
    </location>
</feature>
<evidence type="ECO:0000256" key="1">
    <source>
        <dbReference type="SAM" id="MobiDB-lite"/>
    </source>
</evidence>
<comment type="caution">
    <text evidence="2">The sequence shown here is derived from an EMBL/GenBank/DDBJ whole genome shotgun (WGS) entry which is preliminary data.</text>
</comment>
<evidence type="ECO:0000313" key="3">
    <source>
        <dbReference type="Proteomes" id="UP001156905"/>
    </source>
</evidence>
<sequence>MLPGFRFLFAAILLSASILVFGLGAAALLRATHEQFVSNPSWRNGPQEQVFAQASEPTQPALAAFRAEPVAATPQPAPSERDLVPTVALPQSGPEQAAAPVTQEAAVTPTDPPAVEAQSTEPIATPPSEPAKAELAATIAASPETAAAASAPLAEIASVLTAAELALPAPVSPPASREPQQAEMTPAPTPPVDADVATTKLVALSDPAAATDKDPPGTAKAASDTPDKQATKQRAHRAKKRHRIVRRPPPPPVQVQQAFNPFATQPLQQYQQYQRPAYAATTRAAADRTR</sequence>
<organism evidence="2 3">
    <name type="scientific">Bradyrhizobium iriomotense</name>
    <dbReference type="NCBI Taxonomy" id="441950"/>
    <lineage>
        <taxon>Bacteria</taxon>
        <taxon>Pseudomonadati</taxon>
        <taxon>Pseudomonadota</taxon>
        <taxon>Alphaproteobacteria</taxon>
        <taxon>Hyphomicrobiales</taxon>
        <taxon>Nitrobacteraceae</taxon>
        <taxon>Bradyrhizobium</taxon>
    </lineage>
</organism>
<proteinExistence type="predicted"/>
<dbReference type="RefSeq" id="WP_284276341.1">
    <property type="nucleotide sequence ID" value="NZ_BSOW01000084.1"/>
</dbReference>
<reference evidence="3" key="1">
    <citation type="journal article" date="2019" name="Int. J. Syst. Evol. Microbiol.">
        <title>The Global Catalogue of Microorganisms (GCM) 10K type strain sequencing project: providing services to taxonomists for standard genome sequencing and annotation.</title>
        <authorList>
            <consortium name="The Broad Institute Genomics Platform"/>
            <consortium name="The Broad Institute Genome Sequencing Center for Infectious Disease"/>
            <person name="Wu L."/>
            <person name="Ma J."/>
        </authorList>
    </citation>
    <scope>NUCLEOTIDE SEQUENCE [LARGE SCALE GENOMIC DNA]</scope>
    <source>
        <strain evidence="3">NBRC 102520</strain>
    </source>
</reference>
<name>A0ABQ6BFK0_9BRAD</name>
<feature type="region of interest" description="Disordered" evidence="1">
    <location>
        <begin position="169"/>
        <end position="256"/>
    </location>
</feature>
<gene>
    <name evidence="2" type="ORF">GCM10007857_90370</name>
</gene>
<evidence type="ECO:0000313" key="2">
    <source>
        <dbReference type="EMBL" id="GLR92311.1"/>
    </source>
</evidence>
<accession>A0ABQ6BFK0</accession>
<keyword evidence="3" id="KW-1185">Reference proteome</keyword>
<dbReference type="EMBL" id="BSOW01000084">
    <property type="protein sequence ID" value="GLR92311.1"/>
    <property type="molecule type" value="Genomic_DNA"/>
</dbReference>